<reference evidence="2 3" key="1">
    <citation type="submission" date="2018-06" db="EMBL/GenBank/DDBJ databases">
        <title>The Genome of Cuscuta australis (Dodder) Provides Insight into the Evolution of Plant Parasitism.</title>
        <authorList>
            <person name="Liu H."/>
        </authorList>
    </citation>
    <scope>NUCLEOTIDE SEQUENCE [LARGE SCALE GENOMIC DNA]</scope>
    <source>
        <strain evidence="3">cv. Yunnan</strain>
        <tissue evidence="2">Vines</tissue>
    </source>
</reference>
<protein>
    <recommendedName>
        <fullName evidence="4">F-box associated domain-containing protein</fullName>
    </recommendedName>
</protein>
<accession>A0A328DKZ7</accession>
<evidence type="ECO:0000313" key="2">
    <source>
        <dbReference type="EMBL" id="RAL45318.1"/>
    </source>
</evidence>
<feature type="signal peptide" evidence="1">
    <location>
        <begin position="1"/>
        <end position="18"/>
    </location>
</feature>
<name>A0A328DKZ7_9ASTE</name>
<feature type="chain" id="PRO_5016444654" description="F-box associated domain-containing protein" evidence="1">
    <location>
        <begin position="19"/>
        <end position="244"/>
    </location>
</feature>
<dbReference type="Proteomes" id="UP000249390">
    <property type="component" value="Unassembled WGS sequence"/>
</dbReference>
<gene>
    <name evidence="2" type="ORF">DM860_014728</name>
</gene>
<comment type="caution">
    <text evidence="2">The sequence shown here is derived from an EMBL/GenBank/DDBJ whole genome shotgun (WGS) entry which is preliminary data.</text>
</comment>
<organism evidence="2 3">
    <name type="scientific">Cuscuta australis</name>
    <dbReference type="NCBI Taxonomy" id="267555"/>
    <lineage>
        <taxon>Eukaryota</taxon>
        <taxon>Viridiplantae</taxon>
        <taxon>Streptophyta</taxon>
        <taxon>Embryophyta</taxon>
        <taxon>Tracheophyta</taxon>
        <taxon>Spermatophyta</taxon>
        <taxon>Magnoliopsida</taxon>
        <taxon>eudicotyledons</taxon>
        <taxon>Gunneridae</taxon>
        <taxon>Pentapetalae</taxon>
        <taxon>asterids</taxon>
        <taxon>lamiids</taxon>
        <taxon>Solanales</taxon>
        <taxon>Convolvulaceae</taxon>
        <taxon>Cuscuteae</taxon>
        <taxon>Cuscuta</taxon>
        <taxon>Cuscuta subgen. Grammica</taxon>
        <taxon>Cuscuta sect. Cleistogrammica</taxon>
    </lineage>
</organism>
<keyword evidence="3" id="KW-1185">Reference proteome</keyword>
<evidence type="ECO:0000256" key="1">
    <source>
        <dbReference type="SAM" id="SignalP"/>
    </source>
</evidence>
<dbReference type="EMBL" id="NQVE01000135">
    <property type="protein sequence ID" value="RAL45318.1"/>
    <property type="molecule type" value="Genomic_DNA"/>
</dbReference>
<evidence type="ECO:0008006" key="4">
    <source>
        <dbReference type="Google" id="ProtNLM"/>
    </source>
</evidence>
<keyword evidence="1" id="KW-0732">Signal</keyword>
<dbReference type="AlphaFoldDB" id="A0A328DKZ7"/>
<sequence>MRRPLLFFFFSSVFLSFAAEREREDGILITVGCCNGVICLLYNLHSGSESIYLWNPCIQKLMTLHPAAIIRPRCSSVLGFGVDPEGGLKMKYCLLKVLFERFKSETINQLKRSTNQSRTEALGSRGGRLALDAGSKFVGVLSYTPRPSHHCSFPVTTLVRTLKPKIDAESKMDAEPKMDAAHVDELTELIKRVCKYTSMLHKVTELREVSYTFHDERNTTIRRAVVRWSGWIGYTHEFVSRVER</sequence>
<evidence type="ECO:0000313" key="3">
    <source>
        <dbReference type="Proteomes" id="UP000249390"/>
    </source>
</evidence>
<proteinExistence type="predicted"/>